<dbReference type="GeneID" id="100575821"/>
<dbReference type="EnsemblMetazoa" id="XM_008184090.3">
    <property type="protein sequence ID" value="XP_008182312.1"/>
    <property type="gene ID" value="LOC100575821"/>
</dbReference>
<dbReference type="InterPro" id="IPR052107">
    <property type="entry name" value="HEAT6"/>
</dbReference>
<evidence type="ECO:0000259" key="2">
    <source>
        <dbReference type="Pfam" id="PF13251"/>
    </source>
</evidence>
<dbReference type="PANTHER" id="PTHR13366">
    <property type="entry name" value="MALARIA ANTIGEN-RELATED"/>
    <property type="match status" value="1"/>
</dbReference>
<dbReference type="Proteomes" id="UP000007819">
    <property type="component" value="Chromosome A1"/>
</dbReference>
<reference evidence="4" key="1">
    <citation type="submission" date="2010-06" db="EMBL/GenBank/DDBJ databases">
        <authorList>
            <person name="Jiang H."/>
            <person name="Abraham K."/>
            <person name="Ali S."/>
            <person name="Alsbrooks S.L."/>
            <person name="Anim B.N."/>
            <person name="Anosike U.S."/>
            <person name="Attaway T."/>
            <person name="Bandaranaike D.P."/>
            <person name="Battles P.K."/>
            <person name="Bell S.N."/>
            <person name="Bell A.V."/>
            <person name="Beltran B."/>
            <person name="Bickham C."/>
            <person name="Bustamante Y."/>
            <person name="Caleb T."/>
            <person name="Canada A."/>
            <person name="Cardenas V."/>
            <person name="Carter K."/>
            <person name="Chacko J."/>
            <person name="Chandrabose M.N."/>
            <person name="Chavez D."/>
            <person name="Chavez A."/>
            <person name="Chen L."/>
            <person name="Chu H.-S."/>
            <person name="Claassen K.J."/>
            <person name="Cockrell R."/>
            <person name="Collins M."/>
            <person name="Cooper J.A."/>
            <person name="Cree A."/>
            <person name="Curry S.M."/>
            <person name="Da Y."/>
            <person name="Dao M.D."/>
            <person name="Das B."/>
            <person name="Davila M.-L."/>
            <person name="Davy-Carroll L."/>
            <person name="Denson S."/>
            <person name="Dinh H."/>
            <person name="Ebong V.E."/>
            <person name="Edwards J.R."/>
            <person name="Egan A."/>
            <person name="El-Daye J."/>
            <person name="Escobedo L."/>
            <person name="Fernandez S."/>
            <person name="Fernando P.R."/>
            <person name="Flagg N."/>
            <person name="Forbes L.D."/>
            <person name="Fowler R.G."/>
            <person name="Fu Q."/>
            <person name="Gabisi R.A."/>
            <person name="Ganer J."/>
            <person name="Garbino Pronczuk A."/>
            <person name="Garcia R.M."/>
            <person name="Garner T."/>
            <person name="Garrett T.E."/>
            <person name="Gonzalez D.A."/>
            <person name="Hamid H."/>
            <person name="Hawkins E.S."/>
            <person name="Hirani K."/>
            <person name="Hogues M.E."/>
            <person name="Hollins B."/>
            <person name="Hsiao C.-H."/>
            <person name="Jabil R."/>
            <person name="James M.L."/>
            <person name="Jhangiani S.N."/>
            <person name="Johnson B."/>
            <person name="Johnson Q."/>
            <person name="Joshi V."/>
            <person name="Kalu J.B."/>
            <person name="Kam C."/>
            <person name="Kashfia A."/>
            <person name="Keebler J."/>
            <person name="Kisamo H."/>
            <person name="Kovar C.L."/>
            <person name="Lago L.A."/>
            <person name="Lai C.-Y."/>
            <person name="Laidlaw J."/>
            <person name="Lara F."/>
            <person name="Le T.-K."/>
            <person name="Lee S.L."/>
            <person name="Legall F.H."/>
            <person name="Lemon S.J."/>
            <person name="Lewis L.R."/>
            <person name="Li B."/>
            <person name="Liu Y."/>
            <person name="Liu Y.-S."/>
            <person name="Lopez J."/>
            <person name="Lozado R.J."/>
            <person name="Lu J."/>
            <person name="Madu R.C."/>
            <person name="Maheshwari M."/>
            <person name="Maheshwari R."/>
            <person name="Malloy K."/>
            <person name="Martinez E."/>
            <person name="Mathew T."/>
            <person name="Mercado I.C."/>
            <person name="Mercado C."/>
            <person name="Meyer B."/>
            <person name="Montgomery K."/>
            <person name="Morgan M.B."/>
            <person name="Munidasa M."/>
            <person name="Nazareth L.V."/>
            <person name="Nelson J."/>
            <person name="Ng B.M."/>
            <person name="Nguyen N.B."/>
            <person name="Nguyen P.Q."/>
            <person name="Nguyen T."/>
            <person name="Obregon M."/>
            <person name="Okwuonu G.O."/>
            <person name="Onwere C.G."/>
            <person name="Orozco G."/>
            <person name="Parra A."/>
            <person name="Patel S."/>
            <person name="Patil S."/>
            <person name="Perez A."/>
            <person name="Perez Y."/>
            <person name="Pham C."/>
            <person name="Primus E.L."/>
            <person name="Pu L.-L."/>
            <person name="Puazo M."/>
            <person name="Qin X."/>
            <person name="Quiroz J.B."/>
            <person name="Reese J."/>
            <person name="Richards S."/>
            <person name="Rives C.M."/>
            <person name="Robberts R."/>
            <person name="Ruiz S.J."/>
            <person name="Ruiz M.J."/>
            <person name="Santibanez J."/>
            <person name="Schneider B.W."/>
            <person name="Sisson I."/>
            <person name="Smith M."/>
            <person name="Sodergren E."/>
            <person name="Song X.-Z."/>
            <person name="Song B.B."/>
            <person name="Summersgill H."/>
            <person name="Thelus R."/>
            <person name="Thornton R.D."/>
            <person name="Trejos Z.Y."/>
            <person name="Usmani K."/>
            <person name="Vattathil S."/>
            <person name="Villasana D."/>
            <person name="Walker D.L."/>
            <person name="Wang S."/>
            <person name="Wang K."/>
            <person name="White C.S."/>
            <person name="Williams A.C."/>
            <person name="Williamson J."/>
            <person name="Wilson K."/>
            <person name="Woghiren I.O."/>
            <person name="Woodworth J.R."/>
            <person name="Worley K.C."/>
            <person name="Wright R.A."/>
            <person name="Wu W."/>
            <person name="Young L."/>
            <person name="Zhang L."/>
            <person name="Zhang J."/>
            <person name="Zhu Y."/>
            <person name="Muzny D.M."/>
            <person name="Weinstock G."/>
            <person name="Gibbs R.A."/>
        </authorList>
    </citation>
    <scope>NUCLEOTIDE SEQUENCE [LARGE SCALE GENOMIC DNA]</scope>
    <source>
        <strain evidence="4">LSR1</strain>
    </source>
</reference>
<reference evidence="3" key="2">
    <citation type="submission" date="2022-06" db="UniProtKB">
        <authorList>
            <consortium name="EnsemblMetazoa"/>
        </authorList>
    </citation>
    <scope>IDENTIFICATION</scope>
</reference>
<evidence type="ECO:0000256" key="1">
    <source>
        <dbReference type="ARBA" id="ARBA00015263"/>
    </source>
</evidence>
<dbReference type="PANTHER" id="PTHR13366:SF0">
    <property type="entry name" value="HEAT REPEAT-CONTAINING PROTEIN 6"/>
    <property type="match status" value="1"/>
</dbReference>
<name>A0A8R2F7N0_ACYPI</name>
<dbReference type="Gene3D" id="1.25.10.10">
    <property type="entry name" value="Leucine-rich Repeat Variant"/>
    <property type="match status" value="1"/>
</dbReference>
<proteinExistence type="predicted"/>
<dbReference type="SUPFAM" id="SSF48371">
    <property type="entry name" value="ARM repeat"/>
    <property type="match status" value="1"/>
</dbReference>
<accession>A0A8R2F7N0</accession>
<dbReference type="OrthoDB" id="66533at2759"/>
<sequence>MNKEYIIKDSLTTLVIAIADHQQTPNESYVGTCLDKVNNVFKPQWMKNQDDILCLFQVCLEISPTDINLVVKCCKLLCKVLPKLSIGEENLLKNIISWTLSCIFHFKACVQHSEQINEILNFYVCTIQTFRNLNINNNKIISNVMALLLQVLEKIENKSEDPLKNIDALTYIMFLDATVVIIKDYDHINTIGIYIIKFMEQSINQKNYMQSYGQEALKYGLQILSQLIDQSKQWTHDNFNKLLPIVLVYLRYGLIFDPSKFPNDLQPSPIVQWENPSRLDIVPTINMTNKRRQKKKRITESKNKVPKFVTISVDDEVLMDVRDSDFSEDEPCTSNIIGHITLDIRLLAAQIMKKMFTIVEKKMLLGYLYTIVDGPMNIQNCLISEVGNSVREPSSRVRATIITAITSIFNGSKIFFAQAQYREKKGAFTTWSETLADYMITMHNTLLKDFNMETHSVRLVLLHCFSTVISNTPYTRLNKSLLKSVLDAILAYTKCEPCDNYLRIGVFRCLSSVFNSELPEFEKELLIEKRTEIVNLCLYLFKETKLFLESDQDNTQMIVRRQCWQILNSYCYHYHGLIENRMLINIAIEDMKYTKQTLLRKNILSCLKQMSAVSEGDDYKSARLEKWKLIFRKLIPPMFEEKDPQTLPILIESLSTIGSDLFNELEDELIDSYCDELHMFVACEDQNIQSAAIATLGTLIKYEKLSKNPIYIRNTIDGLLYVSSVNKVNSVQEKLAWTLNCLSEILVDNWDLYEIEDEKLLCLAKAALSTLDRKPCRACGTRALGLLLSLIDHTDVTGQQFGPLYEDSINILINIANGNDSMKNRWNSCNSLGVLYQTNSIQKLPETLKNNVFNTLSTLIINCCNFKVRHVACSSLMYNRRDLYGNNYSKMWHRLFDAFENAQNLPHICEYKHQQKLINQLCASFCNLCNLLEPSDISGLTYLFDSRLHVIQNEMGKFCNSNDIPNYSEMLAATHNHLHNILKTKQITSKQEEIVNSLLNMFDNH</sequence>
<dbReference type="KEGG" id="api:100575821"/>
<dbReference type="InterPro" id="IPR011989">
    <property type="entry name" value="ARM-like"/>
</dbReference>
<dbReference type="RefSeq" id="XP_016659270.1">
    <property type="nucleotide sequence ID" value="XM_016803781.1"/>
</dbReference>
<dbReference type="AlphaFoldDB" id="A0A8R2F7N0"/>
<evidence type="ECO:0000313" key="4">
    <source>
        <dbReference type="Proteomes" id="UP000007819"/>
    </source>
</evidence>
<dbReference type="InterPro" id="IPR016024">
    <property type="entry name" value="ARM-type_fold"/>
</dbReference>
<evidence type="ECO:0000313" key="3">
    <source>
        <dbReference type="EnsemblMetazoa" id="XP_008182312.1"/>
    </source>
</evidence>
<dbReference type="Pfam" id="PF13251">
    <property type="entry name" value="DUF4042"/>
    <property type="match status" value="1"/>
</dbReference>
<feature type="domain" description="DUF4042" evidence="2">
    <location>
        <begin position="344"/>
        <end position="516"/>
    </location>
</feature>
<dbReference type="InterPro" id="IPR025283">
    <property type="entry name" value="DUF4042"/>
</dbReference>
<protein>
    <recommendedName>
        <fullName evidence="1">HEAT repeat-containing protein 6</fullName>
    </recommendedName>
</protein>
<keyword evidence="4" id="KW-1185">Reference proteome</keyword>
<organism evidence="3 4">
    <name type="scientific">Acyrthosiphon pisum</name>
    <name type="common">Pea aphid</name>
    <dbReference type="NCBI Taxonomy" id="7029"/>
    <lineage>
        <taxon>Eukaryota</taxon>
        <taxon>Metazoa</taxon>
        <taxon>Ecdysozoa</taxon>
        <taxon>Arthropoda</taxon>
        <taxon>Hexapoda</taxon>
        <taxon>Insecta</taxon>
        <taxon>Pterygota</taxon>
        <taxon>Neoptera</taxon>
        <taxon>Paraneoptera</taxon>
        <taxon>Hemiptera</taxon>
        <taxon>Sternorrhyncha</taxon>
        <taxon>Aphidomorpha</taxon>
        <taxon>Aphidoidea</taxon>
        <taxon>Aphididae</taxon>
        <taxon>Macrosiphini</taxon>
        <taxon>Acyrthosiphon</taxon>
    </lineage>
</organism>
<dbReference type="RefSeq" id="XP_008182312.1">
    <property type="nucleotide sequence ID" value="XM_008184090.2"/>
</dbReference>
<dbReference type="EnsemblMetazoa" id="XM_016803781.2">
    <property type="protein sequence ID" value="XP_016659270.1"/>
    <property type="gene ID" value="LOC100575821"/>
</dbReference>